<feature type="chain" id="PRO_5040941078" description="Peptidase inhibitor family I36" evidence="2">
    <location>
        <begin position="44"/>
        <end position="173"/>
    </location>
</feature>
<gene>
    <name evidence="3" type="ORF">Kpho02_71310</name>
</gene>
<dbReference type="Proteomes" id="UP001165041">
    <property type="component" value="Unassembled WGS sequence"/>
</dbReference>
<sequence length="173" mass="17750">MELLTADRPLRTPAPPSGRTPPMRLRPLALAAALVLGAAPALAAPALATPAPTPPVPAAAVSNPPGVHVLNGDSRVARHVACPAGWVCLYDGVHYDHAAVALLPGTQLADTERLNLPDGSRFTGEEGISAWVNNSPVAYCWYPGKDYAGTAGAMAPGARGSAHDNALKSLRPC</sequence>
<feature type="region of interest" description="Disordered" evidence="1">
    <location>
        <begin position="1"/>
        <end position="23"/>
    </location>
</feature>
<evidence type="ECO:0000256" key="1">
    <source>
        <dbReference type="SAM" id="MobiDB-lite"/>
    </source>
</evidence>
<keyword evidence="2" id="KW-0732">Signal</keyword>
<dbReference type="AlphaFoldDB" id="A0A9W6QEU4"/>
<evidence type="ECO:0000256" key="2">
    <source>
        <dbReference type="SAM" id="SignalP"/>
    </source>
</evidence>
<protein>
    <recommendedName>
        <fullName evidence="5">Peptidase inhibitor family I36</fullName>
    </recommendedName>
</protein>
<organism evidence="3 4">
    <name type="scientific">Kitasatospora phosalacinea</name>
    <dbReference type="NCBI Taxonomy" id="2065"/>
    <lineage>
        <taxon>Bacteria</taxon>
        <taxon>Bacillati</taxon>
        <taxon>Actinomycetota</taxon>
        <taxon>Actinomycetes</taxon>
        <taxon>Kitasatosporales</taxon>
        <taxon>Streptomycetaceae</taxon>
        <taxon>Kitasatospora</taxon>
    </lineage>
</organism>
<dbReference type="EMBL" id="BSSA01000040">
    <property type="protein sequence ID" value="GLW74834.1"/>
    <property type="molecule type" value="Genomic_DNA"/>
</dbReference>
<accession>A0A9W6QEU4</accession>
<name>A0A9W6QEU4_9ACTN</name>
<proteinExistence type="predicted"/>
<evidence type="ECO:0008006" key="5">
    <source>
        <dbReference type="Google" id="ProtNLM"/>
    </source>
</evidence>
<reference evidence="3" key="1">
    <citation type="submission" date="2023-02" db="EMBL/GenBank/DDBJ databases">
        <title>Kitasatospora phosalacinea NBRC 14627.</title>
        <authorList>
            <person name="Ichikawa N."/>
            <person name="Sato H."/>
            <person name="Tonouchi N."/>
        </authorList>
    </citation>
    <scope>NUCLEOTIDE SEQUENCE</scope>
    <source>
        <strain evidence="3">NBRC 14627</strain>
    </source>
</reference>
<evidence type="ECO:0000313" key="4">
    <source>
        <dbReference type="Proteomes" id="UP001165041"/>
    </source>
</evidence>
<dbReference type="Pfam" id="PF03995">
    <property type="entry name" value="Inhibitor_I36"/>
    <property type="match status" value="1"/>
</dbReference>
<evidence type="ECO:0000313" key="3">
    <source>
        <dbReference type="EMBL" id="GLW74834.1"/>
    </source>
</evidence>
<comment type="caution">
    <text evidence="3">The sequence shown here is derived from an EMBL/GenBank/DDBJ whole genome shotgun (WGS) entry which is preliminary data.</text>
</comment>
<feature type="signal peptide" evidence="2">
    <location>
        <begin position="1"/>
        <end position="43"/>
    </location>
</feature>